<protein>
    <submittedName>
        <fullName evidence="2">Uncharacterized protein</fullName>
    </submittedName>
</protein>
<sequence>MTDAAPGSSMTPKQRFRTIGASRGHELTKLKYDMQTLENELKKQGRALDESREEAQLAARIGKRLLVSKKKAEDDEKMRVYELEKRCEDAMMEAKAWETRYTDSKRAFAALDAKYVKATLELGTLRDEHSQLVVDHRTLRAECKILQSERDSRAIIETAHGLDWQAQDGKRELRTNNERLRDDIASCRAQINEHHARVELYERHIATLNSSFMSLETKHCLMLPRYRLLCEDHIKLTDFLQVKIAECESSTAKAHDLASVLGTLMDELDLAKSQLDEERTAKQQLLLHINTHAWLRKLPPNVLKVNDEADRAVLDEFRALVAFEARIVQQLIVLLQGSIDGLA</sequence>
<proteinExistence type="predicted"/>
<dbReference type="KEGG" id="spar:SPRG_03361"/>
<keyword evidence="3" id="KW-1185">Reference proteome</keyword>
<gene>
    <name evidence="2" type="ORF">SPRG_03361</name>
</gene>
<organism evidence="2 3">
    <name type="scientific">Saprolegnia parasitica (strain CBS 223.65)</name>
    <dbReference type="NCBI Taxonomy" id="695850"/>
    <lineage>
        <taxon>Eukaryota</taxon>
        <taxon>Sar</taxon>
        <taxon>Stramenopiles</taxon>
        <taxon>Oomycota</taxon>
        <taxon>Saprolegniomycetes</taxon>
        <taxon>Saprolegniales</taxon>
        <taxon>Saprolegniaceae</taxon>
        <taxon>Saprolegnia</taxon>
    </lineage>
</organism>
<accession>A0A067CN72</accession>
<dbReference type="OMA" id="KAWETRY"/>
<dbReference type="OrthoDB" id="10330773at2759"/>
<dbReference type="GeneID" id="24125874"/>
<feature type="coiled-coil region" evidence="1">
    <location>
        <begin position="170"/>
        <end position="197"/>
    </location>
</feature>
<dbReference type="RefSeq" id="XP_012197328.1">
    <property type="nucleotide sequence ID" value="XM_012341938.1"/>
</dbReference>
<name>A0A067CN72_SAPPC</name>
<reference evidence="2 3" key="1">
    <citation type="journal article" date="2013" name="PLoS Genet.">
        <title>Distinctive expansion of potential virulence genes in the genome of the oomycete fish pathogen Saprolegnia parasitica.</title>
        <authorList>
            <person name="Jiang R.H."/>
            <person name="de Bruijn I."/>
            <person name="Haas B.J."/>
            <person name="Belmonte R."/>
            <person name="Lobach L."/>
            <person name="Christie J."/>
            <person name="van den Ackerveken G."/>
            <person name="Bottin A."/>
            <person name="Bulone V."/>
            <person name="Diaz-Moreno S.M."/>
            <person name="Dumas B."/>
            <person name="Fan L."/>
            <person name="Gaulin E."/>
            <person name="Govers F."/>
            <person name="Grenville-Briggs L.J."/>
            <person name="Horner N.R."/>
            <person name="Levin J.Z."/>
            <person name="Mammella M."/>
            <person name="Meijer H.J."/>
            <person name="Morris P."/>
            <person name="Nusbaum C."/>
            <person name="Oome S."/>
            <person name="Phillips A.J."/>
            <person name="van Rooyen D."/>
            <person name="Rzeszutek E."/>
            <person name="Saraiva M."/>
            <person name="Secombes C.J."/>
            <person name="Seidl M.F."/>
            <person name="Snel B."/>
            <person name="Stassen J.H."/>
            <person name="Sykes S."/>
            <person name="Tripathy S."/>
            <person name="van den Berg H."/>
            <person name="Vega-Arreguin J.C."/>
            <person name="Wawra S."/>
            <person name="Young S.K."/>
            <person name="Zeng Q."/>
            <person name="Dieguez-Uribeondo J."/>
            <person name="Russ C."/>
            <person name="Tyler B.M."/>
            <person name="van West P."/>
        </authorList>
    </citation>
    <scope>NUCLEOTIDE SEQUENCE [LARGE SCALE GENOMIC DNA]</scope>
    <source>
        <strain evidence="2 3">CBS 223.65</strain>
    </source>
</reference>
<dbReference type="EMBL" id="KK583196">
    <property type="protein sequence ID" value="KDO32144.1"/>
    <property type="molecule type" value="Genomic_DNA"/>
</dbReference>
<evidence type="ECO:0000313" key="2">
    <source>
        <dbReference type="EMBL" id="KDO32144.1"/>
    </source>
</evidence>
<dbReference type="VEuPathDB" id="FungiDB:SPRG_03361"/>
<evidence type="ECO:0000256" key="1">
    <source>
        <dbReference type="SAM" id="Coils"/>
    </source>
</evidence>
<keyword evidence="1" id="KW-0175">Coiled coil</keyword>
<feature type="coiled-coil region" evidence="1">
    <location>
        <begin position="27"/>
        <end position="54"/>
    </location>
</feature>
<evidence type="ECO:0000313" key="3">
    <source>
        <dbReference type="Proteomes" id="UP000030745"/>
    </source>
</evidence>
<dbReference type="Proteomes" id="UP000030745">
    <property type="component" value="Unassembled WGS sequence"/>
</dbReference>
<dbReference type="AlphaFoldDB" id="A0A067CN72"/>